<name>R7RUD5_9CLOT</name>
<dbReference type="NCBIfam" id="NF010686">
    <property type="entry name" value="PRK14086.1"/>
    <property type="match status" value="1"/>
</dbReference>
<dbReference type="SMART" id="SM00760">
    <property type="entry name" value="Bac_DnaA_C"/>
    <property type="match status" value="1"/>
</dbReference>
<comment type="caution">
    <text evidence="8">Lacks conserved residue(s) required for the propagation of feature annotation.</text>
</comment>
<dbReference type="eggNOG" id="COG0593">
    <property type="taxonomic scope" value="Bacteria"/>
</dbReference>
<comment type="subunit">
    <text evidence="8">Oligomerizes as a right-handed, spiral filament on DNA at oriC.</text>
</comment>
<dbReference type="InterPro" id="IPR013159">
    <property type="entry name" value="DnaA_C"/>
</dbReference>
<evidence type="ECO:0000313" key="15">
    <source>
        <dbReference type="EMBL" id="CDF58960.1"/>
    </source>
</evidence>
<feature type="region of interest" description="Disordered" evidence="12">
    <location>
        <begin position="92"/>
        <end position="120"/>
    </location>
</feature>
<organism evidence="15 16">
    <name type="scientific">Thermobrachium celere DSM 8682</name>
    <dbReference type="NCBI Taxonomy" id="941824"/>
    <lineage>
        <taxon>Bacteria</taxon>
        <taxon>Bacillati</taxon>
        <taxon>Bacillota</taxon>
        <taxon>Clostridia</taxon>
        <taxon>Eubacteriales</taxon>
        <taxon>Clostridiaceae</taxon>
        <taxon>Thermobrachium</taxon>
    </lineage>
</organism>
<dbReference type="GO" id="GO:0005737">
    <property type="term" value="C:cytoplasm"/>
    <property type="evidence" value="ECO:0007669"/>
    <property type="project" value="UniProtKB-SubCell"/>
</dbReference>
<keyword evidence="5 8" id="KW-0067">ATP-binding</keyword>
<dbReference type="Gene3D" id="3.40.50.300">
    <property type="entry name" value="P-loop containing nucleotide triphosphate hydrolases"/>
    <property type="match status" value="1"/>
</dbReference>
<feature type="region of interest" description="Domain I, interacts with DnaA modulators" evidence="8">
    <location>
        <begin position="1"/>
        <end position="101"/>
    </location>
</feature>
<dbReference type="EMBL" id="CAVN010000110">
    <property type="protein sequence ID" value="CDF58960.1"/>
    <property type="molecule type" value="Genomic_DNA"/>
</dbReference>
<feature type="binding site" evidence="8">
    <location>
        <position position="167"/>
    </location>
    <ligand>
        <name>ATP</name>
        <dbReference type="ChEBI" id="CHEBI:30616"/>
    </ligand>
</feature>
<feature type="domain" description="AAA+ ATPase" evidence="13">
    <location>
        <begin position="153"/>
        <end position="281"/>
    </location>
</feature>
<dbReference type="FunFam" id="3.40.50.300:FF:000150">
    <property type="entry name" value="Chromosomal replication initiator protein DnaA"/>
    <property type="match status" value="1"/>
</dbReference>
<accession>R7RUD5</accession>
<dbReference type="SMART" id="SM00382">
    <property type="entry name" value="AAA"/>
    <property type="match status" value="1"/>
</dbReference>
<dbReference type="GO" id="GO:0006270">
    <property type="term" value="P:DNA replication initiation"/>
    <property type="evidence" value="ECO:0007669"/>
    <property type="project" value="UniProtKB-UniRule"/>
</dbReference>
<dbReference type="Proteomes" id="UP000014923">
    <property type="component" value="Unassembled WGS sequence"/>
</dbReference>
<evidence type="ECO:0000259" key="14">
    <source>
        <dbReference type="SMART" id="SM00760"/>
    </source>
</evidence>
<evidence type="ECO:0000256" key="11">
    <source>
        <dbReference type="RuleBase" id="RU004227"/>
    </source>
</evidence>
<feature type="region of interest" description="Domain IV, binds dsDNA" evidence="8">
    <location>
        <begin position="337"/>
        <end position="458"/>
    </location>
</feature>
<dbReference type="Gene3D" id="1.10.8.60">
    <property type="match status" value="1"/>
</dbReference>
<dbReference type="InterPro" id="IPR001957">
    <property type="entry name" value="Chromosome_initiator_DnaA"/>
</dbReference>
<dbReference type="Pfam" id="PF00308">
    <property type="entry name" value="Bac_DnaA"/>
    <property type="match status" value="1"/>
</dbReference>
<dbReference type="HAMAP" id="MF_00377">
    <property type="entry name" value="DnaA_bact"/>
    <property type="match status" value="1"/>
</dbReference>
<keyword evidence="16" id="KW-1185">Reference proteome</keyword>
<comment type="domain">
    <text evidence="8">Domain I is involved in oligomerization and binding regulators, domain II is flexibile and of varying length in different bacteria, domain III forms the AAA+ region, while domain IV binds dsDNA.</text>
</comment>
<dbReference type="FunFam" id="1.10.1750.10:FF:000003">
    <property type="entry name" value="Chromosomal replication initiator protein DnaA"/>
    <property type="match status" value="1"/>
</dbReference>
<dbReference type="CDD" id="cd06571">
    <property type="entry name" value="Bac_DnaA_C"/>
    <property type="match status" value="1"/>
</dbReference>
<reference evidence="15" key="1">
    <citation type="submission" date="2013-03" db="EMBL/GenBank/DDBJ databases">
        <title>Draft genome sequence of the hydrogen-ethanol-producing anaerobic alkalithermophilic Caloramator celere.</title>
        <authorList>
            <person name="Ciranna A."/>
            <person name="Larjo A."/>
            <person name="Kivisto A."/>
            <person name="Santala V."/>
            <person name="Roos C."/>
            <person name="Karp M."/>
        </authorList>
    </citation>
    <scope>NUCLEOTIDE SEQUENCE [LARGE SCALE GENOMIC DNA]</scope>
    <source>
        <strain evidence="15">DSM 8682</strain>
    </source>
</reference>
<comment type="caution">
    <text evidence="15">The sequence shown here is derived from an EMBL/GenBank/DDBJ whole genome shotgun (WGS) entry which is preliminary data.</text>
</comment>
<feature type="compositionally biased region" description="Polar residues" evidence="12">
    <location>
        <begin position="104"/>
        <end position="120"/>
    </location>
</feature>
<evidence type="ECO:0000256" key="8">
    <source>
        <dbReference type="HAMAP-Rule" id="MF_00377"/>
    </source>
</evidence>
<dbReference type="PANTHER" id="PTHR30050:SF2">
    <property type="entry name" value="CHROMOSOMAL REPLICATION INITIATOR PROTEIN DNAA"/>
    <property type="match status" value="1"/>
</dbReference>
<dbReference type="NCBIfam" id="TIGR00362">
    <property type="entry name" value="DnaA"/>
    <property type="match status" value="1"/>
</dbReference>
<evidence type="ECO:0000256" key="6">
    <source>
        <dbReference type="ARBA" id="ARBA00023121"/>
    </source>
</evidence>
<evidence type="ECO:0000256" key="10">
    <source>
        <dbReference type="RuleBase" id="RU000577"/>
    </source>
</evidence>
<dbReference type="InterPro" id="IPR003593">
    <property type="entry name" value="AAA+_ATPase"/>
</dbReference>
<comment type="similarity">
    <text evidence="1 8 11">Belongs to the DnaA family.</text>
</comment>
<dbReference type="PROSITE" id="PS01008">
    <property type="entry name" value="DNAA"/>
    <property type="match status" value="1"/>
</dbReference>
<dbReference type="HOGENOM" id="CLU_026910_3_1_9"/>
<dbReference type="Gene3D" id="3.30.300.180">
    <property type="match status" value="1"/>
</dbReference>
<evidence type="ECO:0000256" key="9">
    <source>
        <dbReference type="NCBIfam" id="TIGR00362"/>
    </source>
</evidence>
<dbReference type="InterPro" id="IPR024633">
    <property type="entry name" value="DnaA_N_dom"/>
</dbReference>
<dbReference type="FunFam" id="1.10.8.60:FF:000003">
    <property type="entry name" value="Chromosomal replication initiator protein DnaA"/>
    <property type="match status" value="1"/>
</dbReference>
<dbReference type="CDD" id="cd00009">
    <property type="entry name" value="AAA"/>
    <property type="match status" value="1"/>
</dbReference>
<protein>
    <recommendedName>
        <fullName evidence="8 9">Chromosomal replication initiator protein DnaA</fullName>
    </recommendedName>
</protein>
<dbReference type="AlphaFoldDB" id="R7RUD5"/>
<dbReference type="InterPro" id="IPR020591">
    <property type="entry name" value="Chromosome_initiator_DnaA-like"/>
</dbReference>
<dbReference type="Gene3D" id="1.10.1750.10">
    <property type="match status" value="1"/>
</dbReference>
<dbReference type="InterPro" id="IPR010921">
    <property type="entry name" value="Trp_repressor/repl_initiator"/>
</dbReference>
<feature type="compositionally biased region" description="Basic and acidic residues" evidence="12">
    <location>
        <begin position="92"/>
        <end position="102"/>
    </location>
</feature>
<comment type="function">
    <text evidence="8 10">Plays an essential role in the initiation and regulation of chromosomal replication. ATP-DnaA binds to the origin of replication (oriC) to initiate formation of the DNA replication initiation complex once per cell cycle. Binds the DnaA box (a 9 base pair repeat at the origin) and separates the double-stranded (ds)DNA. Forms a right-handed helical filament on oriC DNA; dsDNA binds to the exterior of the filament while single-stranded (ss)DNA is stabiized in the filament's interior. The ATP-DnaA-oriC complex binds and stabilizes one strand of the AT-rich DNA unwinding element (DUE), permitting loading of DNA polymerase. After initiation quickly degrades to an ADP-DnaA complex that is not apt for DNA replication. Binds acidic phospholipids.</text>
</comment>
<keyword evidence="7 8" id="KW-0238">DNA-binding</keyword>
<evidence type="ECO:0000259" key="13">
    <source>
        <dbReference type="SMART" id="SM00382"/>
    </source>
</evidence>
<evidence type="ECO:0000256" key="5">
    <source>
        <dbReference type="ARBA" id="ARBA00022840"/>
    </source>
</evidence>
<evidence type="ECO:0000256" key="7">
    <source>
        <dbReference type="ARBA" id="ARBA00023125"/>
    </source>
</evidence>
<feature type="binding site" evidence="8">
    <location>
        <position position="164"/>
    </location>
    <ligand>
        <name>ATP</name>
        <dbReference type="ChEBI" id="CHEBI:30616"/>
    </ligand>
</feature>
<dbReference type="SUPFAM" id="SSF52540">
    <property type="entry name" value="P-loop containing nucleoside triphosphate hydrolases"/>
    <property type="match status" value="1"/>
</dbReference>
<evidence type="ECO:0000256" key="4">
    <source>
        <dbReference type="ARBA" id="ARBA00022741"/>
    </source>
</evidence>
<dbReference type="GO" id="GO:0005886">
    <property type="term" value="C:plasma membrane"/>
    <property type="evidence" value="ECO:0007669"/>
    <property type="project" value="TreeGrafter"/>
</dbReference>
<evidence type="ECO:0000256" key="2">
    <source>
        <dbReference type="ARBA" id="ARBA00022490"/>
    </source>
</evidence>
<evidence type="ECO:0000256" key="1">
    <source>
        <dbReference type="ARBA" id="ARBA00006583"/>
    </source>
</evidence>
<gene>
    <name evidence="8" type="primary">dnaA</name>
    <name evidence="15" type="ORF">TCEL_02028</name>
</gene>
<feature type="binding site" evidence="8">
    <location>
        <position position="168"/>
    </location>
    <ligand>
        <name>ATP</name>
        <dbReference type="ChEBI" id="CHEBI:30616"/>
    </ligand>
</feature>
<dbReference type="InterPro" id="IPR018312">
    <property type="entry name" value="Chromosome_initiator_DnaA_CS"/>
</dbReference>
<evidence type="ECO:0000313" key="16">
    <source>
        <dbReference type="Proteomes" id="UP000014923"/>
    </source>
</evidence>
<dbReference type="GO" id="GO:0003688">
    <property type="term" value="F:DNA replication origin binding"/>
    <property type="evidence" value="ECO:0007669"/>
    <property type="project" value="UniProtKB-UniRule"/>
</dbReference>
<sequence>MGTDIHSLWEKTLNIVKTELTEVGFNTWIKSLKPIKLTNDSFYLLAPTEFSKNILDARYKDLIGNAFKMVASKKYEIKFVLETDDIFKELDSNKEPQIKDEQDTPSSQPKQTNDELTTSTLNPKYTFDTFVVGNSNRFAHAASLAVAEAPAKAYNPLFIYGGVGLGKTHLMHAIGHYILNNNPKARVVYVSSEKFTNELINSIKDDKNVEFRNKYRNVDVLLIDDIQFIAGKERTQEEFFHTFNALYEANKQIIISSDRPPKEIPTLEDRLRSRFEWGLIADIQPPDFETRIAILKKKADMENLQVPNEVMVYIANKIQSNIRELEGALIRIVAFASLSNKEISVELATDVLKDIISNKNNKQITVELIQDVVASYYNLRIEDFKSKRRTKNVAYPRQIAMYLARKLTDLSLPKIGEEFGGRDHTTVIHAYEKISEDLEKDDALKETIDELIKKINQK</sequence>
<keyword evidence="2 8" id="KW-0963">Cytoplasm</keyword>
<dbReference type="SUPFAM" id="SSF48295">
    <property type="entry name" value="TrpR-like"/>
    <property type="match status" value="1"/>
</dbReference>
<dbReference type="OrthoDB" id="9807019at2"/>
<feature type="region of interest" description="Domain III, AAA+ region" evidence="8">
    <location>
        <begin position="120"/>
        <end position="336"/>
    </location>
</feature>
<dbReference type="Pfam" id="PF08299">
    <property type="entry name" value="Bac_DnaA_C"/>
    <property type="match status" value="1"/>
</dbReference>
<dbReference type="PANTHER" id="PTHR30050">
    <property type="entry name" value="CHROMOSOMAL REPLICATION INITIATOR PROTEIN DNAA"/>
    <property type="match status" value="1"/>
</dbReference>
<evidence type="ECO:0000256" key="3">
    <source>
        <dbReference type="ARBA" id="ARBA00022705"/>
    </source>
</evidence>
<dbReference type="RefSeq" id="WP_018664106.1">
    <property type="nucleotide sequence ID" value="NZ_HF952022.1"/>
</dbReference>
<comment type="subcellular location">
    <subcellularLocation>
        <location evidence="8">Cytoplasm</location>
    </subcellularLocation>
</comment>
<dbReference type="InterPro" id="IPR027417">
    <property type="entry name" value="P-loop_NTPase"/>
</dbReference>
<dbReference type="Pfam" id="PF11638">
    <property type="entry name" value="DnaA_N"/>
    <property type="match status" value="1"/>
</dbReference>
<proteinExistence type="inferred from homology"/>
<dbReference type="PRINTS" id="PR00051">
    <property type="entry name" value="DNAA"/>
</dbReference>
<dbReference type="GO" id="GO:0006275">
    <property type="term" value="P:regulation of DNA replication"/>
    <property type="evidence" value="ECO:0007669"/>
    <property type="project" value="UniProtKB-UniRule"/>
</dbReference>
<keyword evidence="6 8" id="KW-0446">Lipid-binding</keyword>
<dbReference type="InterPro" id="IPR038454">
    <property type="entry name" value="DnaA_N_sf"/>
</dbReference>
<dbReference type="GO" id="GO:0005524">
    <property type="term" value="F:ATP binding"/>
    <property type="evidence" value="ECO:0007669"/>
    <property type="project" value="UniProtKB-UniRule"/>
</dbReference>
<dbReference type="InterPro" id="IPR013317">
    <property type="entry name" value="DnaA_dom"/>
</dbReference>
<evidence type="ECO:0000256" key="12">
    <source>
        <dbReference type="SAM" id="MobiDB-lite"/>
    </source>
</evidence>
<feature type="binding site" evidence="8">
    <location>
        <position position="166"/>
    </location>
    <ligand>
        <name>ATP</name>
        <dbReference type="ChEBI" id="CHEBI:30616"/>
    </ligand>
</feature>
<dbReference type="GO" id="GO:0008289">
    <property type="term" value="F:lipid binding"/>
    <property type="evidence" value="ECO:0007669"/>
    <property type="project" value="UniProtKB-KW"/>
</dbReference>
<keyword evidence="3 8" id="KW-0235">DNA replication</keyword>
<feature type="domain" description="Chromosomal replication initiator DnaA C-terminal" evidence="14">
    <location>
        <begin position="365"/>
        <end position="434"/>
    </location>
</feature>
<keyword evidence="4 8" id="KW-0547">Nucleotide-binding</keyword>